<evidence type="ECO:0000313" key="2">
    <source>
        <dbReference type="Proteomes" id="UP000256964"/>
    </source>
</evidence>
<dbReference type="AlphaFoldDB" id="A0A371CGY4"/>
<gene>
    <name evidence="1" type="ORF">OH76DRAFT_1491041</name>
</gene>
<evidence type="ECO:0000313" key="1">
    <source>
        <dbReference type="EMBL" id="RDX39533.1"/>
    </source>
</evidence>
<keyword evidence="2" id="KW-1185">Reference proteome</keyword>
<dbReference type="Proteomes" id="UP000256964">
    <property type="component" value="Unassembled WGS sequence"/>
</dbReference>
<reference evidence="1 2" key="1">
    <citation type="journal article" date="2018" name="Biotechnol. Biofuels">
        <title>Integrative visual omics of the white-rot fungus Polyporus brumalis exposes the biotechnological potential of its oxidative enzymes for delignifying raw plant biomass.</title>
        <authorList>
            <person name="Miyauchi S."/>
            <person name="Rancon A."/>
            <person name="Drula E."/>
            <person name="Hage H."/>
            <person name="Chaduli D."/>
            <person name="Favel A."/>
            <person name="Grisel S."/>
            <person name="Henrissat B."/>
            <person name="Herpoel-Gimbert I."/>
            <person name="Ruiz-Duenas F.J."/>
            <person name="Chevret D."/>
            <person name="Hainaut M."/>
            <person name="Lin J."/>
            <person name="Wang M."/>
            <person name="Pangilinan J."/>
            <person name="Lipzen A."/>
            <person name="Lesage-Meessen L."/>
            <person name="Navarro D."/>
            <person name="Riley R."/>
            <person name="Grigoriev I.V."/>
            <person name="Zhou S."/>
            <person name="Raouche S."/>
            <person name="Rosso M.N."/>
        </authorList>
    </citation>
    <scope>NUCLEOTIDE SEQUENCE [LARGE SCALE GENOMIC DNA]</scope>
    <source>
        <strain evidence="1 2">BRFM 1820</strain>
    </source>
</reference>
<protein>
    <recommendedName>
        <fullName evidence="3">Prolyl 4-hydroxylase alpha subunit Fe(2+) 2OG dioxygenase domain-containing protein</fullName>
    </recommendedName>
</protein>
<sequence length="283" mass="32324">MQYAVVHPQSSEDEVLAVERRWTYITGQDRKPKQVVSCDGYVVFSIIPGAFRGKHYEHLVQTCTNWARIGGLKTNLANDKKGVYKGVGELVGTTRLVTCWHAIGHPHEMPGVAADCRITNVKFNGSCETFRELSIITSYVMGAFEQLDPVQHAKMRELYEWRLREVASSAAMAGVDPGMFFEGREMQFNRYSLPHFDTNDPPWAWAIIIYFGTFPTCTLKFRQLKLKVTLRPGDMVMMRGRDVLHEVGDWCKGERHLLVHFTHQSLWKAAKIQCSSSPAMWHD</sequence>
<dbReference type="EMBL" id="KZ857770">
    <property type="protein sequence ID" value="RDX39533.1"/>
    <property type="molecule type" value="Genomic_DNA"/>
</dbReference>
<name>A0A371CGY4_9APHY</name>
<dbReference type="OrthoDB" id="2948070at2759"/>
<accession>A0A371CGY4</accession>
<dbReference type="Gene3D" id="3.60.130.30">
    <property type="match status" value="1"/>
</dbReference>
<organism evidence="1 2">
    <name type="scientific">Lentinus brumalis</name>
    <dbReference type="NCBI Taxonomy" id="2498619"/>
    <lineage>
        <taxon>Eukaryota</taxon>
        <taxon>Fungi</taxon>
        <taxon>Dikarya</taxon>
        <taxon>Basidiomycota</taxon>
        <taxon>Agaricomycotina</taxon>
        <taxon>Agaricomycetes</taxon>
        <taxon>Polyporales</taxon>
        <taxon>Polyporaceae</taxon>
        <taxon>Lentinus</taxon>
    </lineage>
</organism>
<proteinExistence type="predicted"/>
<evidence type="ECO:0008006" key="3">
    <source>
        <dbReference type="Google" id="ProtNLM"/>
    </source>
</evidence>